<dbReference type="Pfam" id="PF00734">
    <property type="entry name" value="CBM_1"/>
    <property type="match status" value="1"/>
</dbReference>
<dbReference type="FunFam" id="2.70.100.10:FF:000001">
    <property type="entry name" value="Glucanase"/>
    <property type="match status" value="1"/>
</dbReference>
<dbReference type="Proteomes" id="UP000481153">
    <property type="component" value="Unassembled WGS sequence"/>
</dbReference>
<evidence type="ECO:0000256" key="1">
    <source>
        <dbReference type="ARBA" id="ARBA00001641"/>
    </source>
</evidence>
<dbReference type="InterPro" id="IPR035971">
    <property type="entry name" value="CBD_sf"/>
</dbReference>
<organism evidence="15 17">
    <name type="scientific">Aphanomyces euteiches</name>
    <dbReference type="NCBI Taxonomy" id="100861"/>
    <lineage>
        <taxon>Eukaryota</taxon>
        <taxon>Sar</taxon>
        <taxon>Stramenopiles</taxon>
        <taxon>Oomycota</taxon>
        <taxon>Saprolegniomycetes</taxon>
        <taxon>Saprolegniales</taxon>
        <taxon>Verrucalvaceae</taxon>
        <taxon>Aphanomyces</taxon>
    </lineage>
</organism>
<dbReference type="PROSITE" id="PS00562">
    <property type="entry name" value="CBM1_1"/>
    <property type="match status" value="1"/>
</dbReference>
<dbReference type="InterPro" id="IPR013320">
    <property type="entry name" value="ConA-like_dom_sf"/>
</dbReference>
<dbReference type="GO" id="GO:0005576">
    <property type="term" value="C:extracellular region"/>
    <property type="evidence" value="ECO:0007669"/>
    <property type="project" value="InterPro"/>
</dbReference>
<evidence type="ECO:0000313" key="17">
    <source>
        <dbReference type="Proteomes" id="UP000481153"/>
    </source>
</evidence>
<evidence type="ECO:0000256" key="6">
    <source>
        <dbReference type="ARBA" id="ARBA00023001"/>
    </source>
</evidence>
<evidence type="ECO:0000256" key="9">
    <source>
        <dbReference type="ARBA" id="ARBA00023277"/>
    </source>
</evidence>
<dbReference type="AlphaFoldDB" id="A0A6G0WFM5"/>
<evidence type="ECO:0000259" key="14">
    <source>
        <dbReference type="PROSITE" id="PS51164"/>
    </source>
</evidence>
<keyword evidence="9" id="KW-0119">Carbohydrate metabolism</keyword>
<feature type="region of interest" description="Disordered" evidence="12">
    <location>
        <begin position="458"/>
        <end position="514"/>
    </location>
</feature>
<dbReference type="PRINTS" id="PR00734">
    <property type="entry name" value="GLHYDRLASE7"/>
</dbReference>
<keyword evidence="17" id="KW-1185">Reference proteome</keyword>
<feature type="chain" id="PRO_5033536787" description="cellulose 1,4-beta-cellobiosidase (non-reducing end)" evidence="13">
    <location>
        <begin position="21"/>
        <end position="551"/>
    </location>
</feature>
<proteinExistence type="inferred from homology"/>
<sequence length="551" mass="57700">MKAAATIAYLATALVAFSNAQQIGTNSPEVHPSLPSQTCTSSGCTTENTKIVLDANWRWTHNVGGSTNCYTGNKWDATLCPDPATCAKNCALDGADYTGTYGISASGNTVSIKLVTNGPYSTNVGSRIYLLQDDNTYKIYKLLNKEFTFDVDASQLPCGLNGALYFVQMDQDGGKSKYTSNKAGAAYGTGYCDAQCPHDIKFINGEANVKNWVPSTGDPNAGSGQYGSCCAEMDIWESNSISQAYTSHPCTVTGQYRCSSPTECGDDATGNRFDGVCDKDGCDFNPYRLNNHTFYGPGSNFNVDSTKPVTVVTQFITDDGTDNGNLVEIKRFFVQNGKAIDNSAINWSGIDATNSITDKVCNQAKTVFGDTNDHSKKGGLKAMGDALKKGVVLTMSLWVDYAANCLWLDSTYPTNKSPSVPGAARGTCPTTSGVPADVLAQVPGATVKYGNIKVGALGTTTGGVKPPTTGPTSAPSNTPSTSAPTTRPTSAPSTSAPTTRPTSAPSTSAPSSGAVGAWGQCGGNGYSGPTTCVSGYTCKSYSEWYSQCIPN</sequence>
<feature type="signal peptide" evidence="13">
    <location>
        <begin position="1"/>
        <end position="20"/>
    </location>
</feature>
<evidence type="ECO:0000256" key="7">
    <source>
        <dbReference type="ARBA" id="ARBA00023157"/>
    </source>
</evidence>
<keyword evidence="10" id="KW-0326">Glycosidase</keyword>
<evidence type="ECO:0000256" key="12">
    <source>
        <dbReference type="SAM" id="MobiDB-lite"/>
    </source>
</evidence>
<evidence type="ECO:0000256" key="5">
    <source>
        <dbReference type="ARBA" id="ARBA00022801"/>
    </source>
</evidence>
<evidence type="ECO:0000256" key="4">
    <source>
        <dbReference type="ARBA" id="ARBA00022729"/>
    </source>
</evidence>
<dbReference type="InterPro" id="IPR000254">
    <property type="entry name" value="CBD"/>
</dbReference>
<dbReference type="EMBL" id="VJMJ01000222">
    <property type="protein sequence ID" value="KAF0726214.1"/>
    <property type="molecule type" value="Genomic_DNA"/>
</dbReference>
<protein>
    <recommendedName>
        <fullName evidence="3">cellulose 1,4-beta-cellobiosidase (non-reducing end)</fullName>
        <ecNumber evidence="3">3.2.1.91</ecNumber>
    </recommendedName>
</protein>
<gene>
    <name evidence="15" type="ORF">Ae201684_015489</name>
    <name evidence="16" type="ORF">Ae201684_015490</name>
</gene>
<keyword evidence="8" id="KW-0325">Glycoprotein</keyword>
<dbReference type="InterPro" id="IPR037019">
    <property type="entry name" value="Glyco_hydro_7_sf"/>
</dbReference>
<keyword evidence="7" id="KW-1015">Disulfide bond</keyword>
<evidence type="ECO:0000256" key="11">
    <source>
        <dbReference type="ARBA" id="ARBA00023326"/>
    </source>
</evidence>
<dbReference type="SUPFAM" id="SSF57180">
    <property type="entry name" value="Cellulose-binding domain"/>
    <property type="match status" value="1"/>
</dbReference>
<dbReference type="EC" id="3.2.1.91" evidence="3"/>
<evidence type="ECO:0000313" key="16">
    <source>
        <dbReference type="EMBL" id="KAF0726214.1"/>
    </source>
</evidence>
<dbReference type="GO" id="GO:0016162">
    <property type="term" value="F:cellulose 1,4-beta-cellobiosidase activity"/>
    <property type="evidence" value="ECO:0007669"/>
    <property type="project" value="UniProtKB-EC"/>
</dbReference>
<accession>A0A6G0WFM5</accession>
<dbReference type="PROSITE" id="PS51164">
    <property type="entry name" value="CBM1_2"/>
    <property type="match status" value="1"/>
</dbReference>
<evidence type="ECO:0000256" key="13">
    <source>
        <dbReference type="SAM" id="SignalP"/>
    </source>
</evidence>
<dbReference type="SMART" id="SM00236">
    <property type="entry name" value="fCBD"/>
    <property type="match status" value="1"/>
</dbReference>
<evidence type="ECO:0000256" key="3">
    <source>
        <dbReference type="ARBA" id="ARBA00012561"/>
    </source>
</evidence>
<feature type="domain" description="CBM1" evidence="14">
    <location>
        <begin position="513"/>
        <end position="549"/>
    </location>
</feature>
<dbReference type="GO" id="GO:0030248">
    <property type="term" value="F:cellulose binding"/>
    <property type="evidence" value="ECO:0007669"/>
    <property type="project" value="InterPro"/>
</dbReference>
<dbReference type="GO" id="GO:0030245">
    <property type="term" value="P:cellulose catabolic process"/>
    <property type="evidence" value="ECO:0007669"/>
    <property type="project" value="UniProtKB-KW"/>
</dbReference>
<dbReference type="VEuPathDB" id="FungiDB:AeMF1_018709"/>
<comment type="catalytic activity">
    <reaction evidence="1">
        <text>Hydrolysis of (1-&gt;4)-beta-D-glucosidic linkages in cellulose and cellotetraose, releasing cellobiose from the non-reducing ends of the chains.</text>
        <dbReference type="EC" id="3.2.1.91"/>
    </reaction>
</comment>
<keyword evidence="4 13" id="KW-0732">Signal</keyword>
<keyword evidence="6" id="KW-0136">Cellulose degradation</keyword>
<dbReference type="EMBL" id="VJMJ01000222">
    <property type="protein sequence ID" value="KAF0726213.1"/>
    <property type="molecule type" value="Genomic_DNA"/>
</dbReference>
<dbReference type="InterPro" id="IPR001722">
    <property type="entry name" value="Glyco_hydro_7"/>
</dbReference>
<dbReference type="PANTHER" id="PTHR33753">
    <property type="entry name" value="1,4-BETA-D-GLUCAN CELLOBIOHYDROLASE B"/>
    <property type="match status" value="1"/>
</dbReference>
<name>A0A6G0WFM5_9STRA</name>
<comment type="similarity">
    <text evidence="2">Belongs to the glycosyl hydrolase 7 (cellulase C) family.</text>
</comment>
<comment type="caution">
    <text evidence="15">The sequence shown here is derived from an EMBL/GenBank/DDBJ whole genome shotgun (WGS) entry which is preliminary data.</text>
</comment>
<evidence type="ECO:0000313" key="15">
    <source>
        <dbReference type="EMBL" id="KAF0726213.1"/>
    </source>
</evidence>
<dbReference type="Gene3D" id="2.70.100.10">
    <property type="entry name" value="Glycoside hydrolase, family 7, domain"/>
    <property type="match status" value="1"/>
</dbReference>
<reference evidence="15 17" key="1">
    <citation type="submission" date="2019-07" db="EMBL/GenBank/DDBJ databases">
        <title>Genomics analysis of Aphanomyces spp. identifies a new class of oomycete effector associated with host adaptation.</title>
        <authorList>
            <person name="Gaulin E."/>
        </authorList>
    </citation>
    <scope>NUCLEOTIDE SEQUENCE [LARGE SCALE GENOMIC DNA]</scope>
    <source>
        <strain evidence="15 17">ATCC 201684</strain>
    </source>
</reference>
<dbReference type="SUPFAM" id="SSF49899">
    <property type="entry name" value="Concanavalin A-like lectins/glucanases"/>
    <property type="match status" value="1"/>
</dbReference>
<evidence type="ECO:0000256" key="8">
    <source>
        <dbReference type="ARBA" id="ARBA00023180"/>
    </source>
</evidence>
<keyword evidence="11" id="KW-0624">Polysaccharide degradation</keyword>
<keyword evidence="5" id="KW-0378">Hydrolase</keyword>
<dbReference type="CDD" id="cd07999">
    <property type="entry name" value="GH7_CBH_EG"/>
    <property type="match status" value="1"/>
</dbReference>
<dbReference type="PANTHER" id="PTHR33753:SF2">
    <property type="entry name" value="GLYCOSIDE HYDROLASE FAMILY 7 PROTEIN"/>
    <property type="match status" value="1"/>
</dbReference>
<evidence type="ECO:0000256" key="2">
    <source>
        <dbReference type="ARBA" id="ARBA00006044"/>
    </source>
</evidence>
<dbReference type="Pfam" id="PF00840">
    <property type="entry name" value="Glyco_hydro_7"/>
    <property type="match status" value="1"/>
</dbReference>
<evidence type="ECO:0000256" key="10">
    <source>
        <dbReference type="ARBA" id="ARBA00023295"/>
    </source>
</evidence>